<evidence type="ECO:0000259" key="11">
    <source>
        <dbReference type="PROSITE" id="PS50031"/>
    </source>
</evidence>
<evidence type="ECO:0000256" key="3">
    <source>
        <dbReference type="ARBA" id="ARBA00004413"/>
    </source>
</evidence>
<dbReference type="GO" id="GO:0010008">
    <property type="term" value="C:endosome membrane"/>
    <property type="evidence" value="ECO:0007669"/>
    <property type="project" value="UniProtKB-SubCell"/>
</dbReference>
<feature type="compositionally biased region" description="Pro residues" evidence="10">
    <location>
        <begin position="313"/>
        <end position="327"/>
    </location>
</feature>
<dbReference type="OrthoDB" id="10045710at2759"/>
<dbReference type="PRINTS" id="PR01217">
    <property type="entry name" value="PRICHEXTENSN"/>
</dbReference>
<dbReference type="STRING" id="94208.A0A2S4KTT7"/>
<proteinExistence type="predicted"/>
<dbReference type="EMBL" id="PKSG01000671">
    <property type="protein sequence ID" value="POR33597.1"/>
    <property type="molecule type" value="Genomic_DNA"/>
</dbReference>
<dbReference type="GO" id="GO:0005886">
    <property type="term" value="C:plasma membrane"/>
    <property type="evidence" value="ECO:0007669"/>
    <property type="project" value="UniProtKB-SubCell"/>
</dbReference>
<evidence type="ECO:0000256" key="4">
    <source>
        <dbReference type="ARBA" id="ARBA00011159"/>
    </source>
</evidence>
<feature type="compositionally biased region" description="Pro residues" evidence="10">
    <location>
        <begin position="239"/>
        <end position="248"/>
    </location>
</feature>
<evidence type="ECO:0000256" key="9">
    <source>
        <dbReference type="ARBA" id="ARBA00025194"/>
    </source>
</evidence>
<feature type="domain" description="EH" evidence="11">
    <location>
        <begin position="552"/>
        <end position="652"/>
    </location>
</feature>
<evidence type="ECO:0000256" key="10">
    <source>
        <dbReference type="SAM" id="MobiDB-lite"/>
    </source>
</evidence>
<evidence type="ECO:0000256" key="1">
    <source>
        <dbReference type="ARBA" id="ARBA00004125"/>
    </source>
</evidence>
<keyword evidence="5" id="KW-0254">Endocytosis</keyword>
<feature type="compositionally biased region" description="Low complexity" evidence="10">
    <location>
        <begin position="405"/>
        <end position="424"/>
    </location>
</feature>
<keyword evidence="8" id="KW-0206">Cytoskeleton</keyword>
<keyword evidence="6" id="KW-0967">Endosome</keyword>
<evidence type="ECO:0000313" key="13">
    <source>
        <dbReference type="EMBL" id="POR33597.1"/>
    </source>
</evidence>
<dbReference type="AlphaFoldDB" id="A0A2S4KTT7"/>
<dbReference type="InterPro" id="IPR011992">
    <property type="entry name" value="EF-hand-dom_pair"/>
</dbReference>
<keyword evidence="8" id="KW-0963">Cytoplasm</keyword>
<keyword evidence="14" id="KW-1185">Reference proteome</keyword>
<dbReference type="Pfam" id="PF12763">
    <property type="entry name" value="EH"/>
    <property type="match status" value="1"/>
</dbReference>
<dbReference type="SUPFAM" id="SSF47473">
    <property type="entry name" value="EF-hand"/>
    <property type="match status" value="1"/>
</dbReference>
<evidence type="ECO:0000256" key="7">
    <source>
        <dbReference type="ARBA" id="ARBA00023203"/>
    </source>
</evidence>
<dbReference type="InterPro" id="IPR000261">
    <property type="entry name" value="EH_dom"/>
</dbReference>
<evidence type="ECO:0000256" key="5">
    <source>
        <dbReference type="ARBA" id="ARBA00022583"/>
    </source>
</evidence>
<feature type="region of interest" description="Disordered" evidence="10">
    <location>
        <begin position="28"/>
        <end position="160"/>
    </location>
</feature>
<name>A0A2S4KTT7_9HYPO</name>
<dbReference type="GO" id="GO:0006897">
    <property type="term" value="P:endocytosis"/>
    <property type="evidence" value="ECO:0007669"/>
    <property type="project" value="UniProtKB-KW"/>
</dbReference>
<dbReference type="GO" id="GO:0030479">
    <property type="term" value="C:actin cortical patch"/>
    <property type="evidence" value="ECO:0007669"/>
    <property type="project" value="UniProtKB-SubCell"/>
</dbReference>
<feature type="compositionally biased region" description="Basic and acidic residues" evidence="10">
    <location>
        <begin position="196"/>
        <end position="206"/>
    </location>
</feature>
<dbReference type="CDD" id="cd00052">
    <property type="entry name" value="EH"/>
    <property type="match status" value="1"/>
</dbReference>
<comment type="subcellular location">
    <subcellularLocation>
        <location evidence="3">Cell membrane</location>
        <topology evidence="3">Peripheral membrane protein</topology>
        <orientation evidence="3">Cytoplasmic side</orientation>
    </subcellularLocation>
    <subcellularLocation>
        <location evidence="2">Cytoplasm</location>
        <location evidence="2">Cytoskeleton</location>
        <location evidence="2">Actin patch</location>
    </subcellularLocation>
    <subcellularLocation>
        <location evidence="1">Endosome membrane</location>
        <topology evidence="1">Peripheral membrane protein</topology>
        <orientation evidence="1">Cytoplasmic side</orientation>
    </subcellularLocation>
</comment>
<evidence type="ECO:0000256" key="2">
    <source>
        <dbReference type="ARBA" id="ARBA00004134"/>
    </source>
</evidence>
<gene>
    <name evidence="13" type="ORF">TPAR_06183</name>
</gene>
<feature type="compositionally biased region" description="Basic residues" evidence="10">
    <location>
        <begin position="520"/>
        <end position="543"/>
    </location>
</feature>
<dbReference type="Proteomes" id="UP000237481">
    <property type="component" value="Unassembled WGS sequence"/>
</dbReference>
<dbReference type="Gene3D" id="1.10.238.10">
    <property type="entry name" value="EF-hand"/>
    <property type="match status" value="1"/>
</dbReference>
<feature type="compositionally biased region" description="Low complexity" evidence="10">
    <location>
        <begin position="28"/>
        <end position="80"/>
    </location>
</feature>
<reference evidence="13 14" key="1">
    <citation type="submission" date="2018-01" db="EMBL/GenBank/DDBJ databases">
        <title>Harnessing the power of phylogenomics to disentangle the directionality and signatures of interkingdom host jumping in the parasitic fungal genus Tolypocladium.</title>
        <authorList>
            <person name="Quandt C.A."/>
            <person name="Patterson W."/>
            <person name="Spatafora J.W."/>
        </authorList>
    </citation>
    <scope>NUCLEOTIDE SEQUENCE [LARGE SCALE GENOMIC DNA]</scope>
    <source>
        <strain evidence="13 14">NRBC 100945</strain>
    </source>
</reference>
<evidence type="ECO:0000259" key="12">
    <source>
        <dbReference type="PROSITE" id="PS50222"/>
    </source>
</evidence>
<sequence>MNAYSSSSPGPHDDSAAAVALRGASLAFQKKPAAASPSPPGRNRSNGARTAATTAGTWARSPARAALAAQTTGGTSTGAPEIDSAGQPHGYGHQAGPVAARLRQLGGGSQTQPPQLHAGAAKVDPKSPSFIAATLAASRSASPGPKMPLPSPALAHAPRRKTSLGALSTLGGSDAGVAVVDSGSIAPTGSLISMFERARGEADPVKRASPRPAPAEATENSPEEAQRLAVRRLTAAPPRSHPSPPTSPPAVSRERPRAATPKQPPTPPPAISIHTAPSLPRPRPRSETKEPASTKTRQPSPPPVVRTPKQPAAKPPAKPPRTQPPTGPSVVRSTPEVLSPKPVRVVKPSLVPAVTSPRVLSWPSPSPDPQKRSSPEAKQPPTPPKPRGSQRPSGPYKSSLNIPQTTSRGTPASTSPSASSRGRQTPPPLPRRRQSVASAPSSPALGPRRRLANASTSSLHLDSLADAMVAGSLASSRLTPHNTGASLPPPSLPKRQRSPRLLQTLRQPATSPDEDSERHKTGKGHRHKLRSGKHAHHEGSRKRWREEMTLRERKRYEAVWASNRGWLLEQDGSSRSVASGLGTDTSECVANVVVRDIWRRSRLPEDELAEVWDLVDRDARGMLTRQEFVAGMWLLDQRLRGRKLPQRVSDSVWGSANGVVVKKPKAKRR</sequence>
<comment type="caution">
    <text evidence="13">The sequence shown here is derived from an EMBL/GenBank/DDBJ whole genome shotgun (WGS) entry which is preliminary data.</text>
</comment>
<comment type="subunit">
    <text evidence="4">Component of the PAN1 actin cytoskeleton-regulatory complex.</text>
</comment>
<keyword evidence="7" id="KW-0009">Actin-binding</keyword>
<dbReference type="GO" id="GO:0003779">
    <property type="term" value="F:actin binding"/>
    <property type="evidence" value="ECO:0007669"/>
    <property type="project" value="UniProtKB-KW"/>
</dbReference>
<feature type="region of interest" description="Disordered" evidence="10">
    <location>
        <begin position="196"/>
        <end position="457"/>
    </location>
</feature>
<organism evidence="13 14">
    <name type="scientific">Tolypocladium paradoxum</name>
    <dbReference type="NCBI Taxonomy" id="94208"/>
    <lineage>
        <taxon>Eukaryota</taxon>
        <taxon>Fungi</taxon>
        <taxon>Dikarya</taxon>
        <taxon>Ascomycota</taxon>
        <taxon>Pezizomycotina</taxon>
        <taxon>Sordariomycetes</taxon>
        <taxon>Hypocreomycetidae</taxon>
        <taxon>Hypocreales</taxon>
        <taxon>Ophiocordycipitaceae</taxon>
        <taxon>Tolypocladium</taxon>
    </lineage>
</organism>
<dbReference type="GO" id="GO:0005509">
    <property type="term" value="F:calcium ion binding"/>
    <property type="evidence" value="ECO:0007669"/>
    <property type="project" value="InterPro"/>
</dbReference>
<evidence type="ECO:0000256" key="6">
    <source>
        <dbReference type="ARBA" id="ARBA00022753"/>
    </source>
</evidence>
<dbReference type="PROSITE" id="PS50031">
    <property type="entry name" value="EH"/>
    <property type="match status" value="1"/>
</dbReference>
<dbReference type="SMART" id="SM00027">
    <property type="entry name" value="EH"/>
    <property type="match status" value="1"/>
</dbReference>
<accession>A0A2S4KTT7</accession>
<comment type="function">
    <text evidence="9">Component of the PAN1 actin cytoskeleton-regulatory complex required for the internalization of endosomes during actin-coupled endocytosis. The complex links the site of endocytosis to the cell membrane-associated actin cytoskeleton. Mediates uptake of external molecules and vacuolar degradation of plasma membrane proteins. Plays a role in the proper organization of the cell membrane-associated actin cytoskeleton and promotes its destabilization.</text>
</comment>
<feature type="region of interest" description="Disordered" evidence="10">
    <location>
        <begin position="475"/>
        <end position="543"/>
    </location>
</feature>
<protein>
    <submittedName>
        <fullName evidence="13">Increased rDNA silencing protein 4</fullName>
    </submittedName>
</protein>
<dbReference type="PROSITE" id="PS50222">
    <property type="entry name" value="EF_HAND_2"/>
    <property type="match status" value="1"/>
</dbReference>
<feature type="domain" description="EF-hand" evidence="12">
    <location>
        <begin position="603"/>
        <end position="638"/>
    </location>
</feature>
<dbReference type="InterPro" id="IPR002048">
    <property type="entry name" value="EF_hand_dom"/>
</dbReference>
<evidence type="ECO:0000256" key="8">
    <source>
        <dbReference type="ARBA" id="ARBA00023212"/>
    </source>
</evidence>
<evidence type="ECO:0000313" key="14">
    <source>
        <dbReference type="Proteomes" id="UP000237481"/>
    </source>
</evidence>
<feature type="compositionally biased region" description="Polar residues" evidence="10">
    <location>
        <begin position="475"/>
        <end position="485"/>
    </location>
</feature>